<name>A0A0B6XZQ4_9EUPU</name>
<feature type="non-terminal residue" evidence="2">
    <location>
        <position position="122"/>
    </location>
</feature>
<feature type="non-terminal residue" evidence="2">
    <location>
        <position position="1"/>
    </location>
</feature>
<protein>
    <submittedName>
        <fullName evidence="2">Uncharacterized protein</fullName>
    </submittedName>
</protein>
<organism evidence="2">
    <name type="scientific">Arion vulgaris</name>
    <dbReference type="NCBI Taxonomy" id="1028688"/>
    <lineage>
        <taxon>Eukaryota</taxon>
        <taxon>Metazoa</taxon>
        <taxon>Spiralia</taxon>
        <taxon>Lophotrochozoa</taxon>
        <taxon>Mollusca</taxon>
        <taxon>Gastropoda</taxon>
        <taxon>Heterobranchia</taxon>
        <taxon>Euthyneura</taxon>
        <taxon>Panpulmonata</taxon>
        <taxon>Eupulmonata</taxon>
        <taxon>Stylommatophora</taxon>
        <taxon>Helicina</taxon>
        <taxon>Arionoidea</taxon>
        <taxon>Arionidae</taxon>
        <taxon>Arion</taxon>
    </lineage>
</organism>
<evidence type="ECO:0000256" key="1">
    <source>
        <dbReference type="SAM" id="MobiDB-lite"/>
    </source>
</evidence>
<gene>
    <name evidence="2" type="primary">ORF8056</name>
</gene>
<sequence length="122" mass="12977">EPATSGNNNIDGANNIYSLQRDYNLGDRQSFQNSLRTFSNKGSLAPPPVPKKPAKTSSSSKLPVESQEAFPDSHSSGDNSGIVVDSQRNLSLLDVTSTSCQLLNSSYSLGKSDSGDNNVLNK</sequence>
<proteinExistence type="predicted"/>
<dbReference type="AlphaFoldDB" id="A0A0B6XZQ4"/>
<feature type="region of interest" description="Disordered" evidence="1">
    <location>
        <begin position="38"/>
        <end position="82"/>
    </location>
</feature>
<reference evidence="2" key="1">
    <citation type="submission" date="2014-12" db="EMBL/GenBank/DDBJ databases">
        <title>Insight into the proteome of Arion vulgaris.</title>
        <authorList>
            <person name="Aradska J."/>
            <person name="Bulat T."/>
            <person name="Smidak R."/>
            <person name="Sarate P."/>
            <person name="Gangsoo J."/>
            <person name="Sialana F."/>
            <person name="Bilban M."/>
            <person name="Lubec G."/>
        </authorList>
    </citation>
    <scope>NUCLEOTIDE SEQUENCE</scope>
    <source>
        <tissue evidence="2">Skin</tissue>
    </source>
</reference>
<evidence type="ECO:0000313" key="2">
    <source>
        <dbReference type="EMBL" id="CEK49532.1"/>
    </source>
</evidence>
<accession>A0A0B6XZQ4</accession>
<dbReference type="EMBL" id="HACG01002667">
    <property type="protein sequence ID" value="CEK49532.1"/>
    <property type="molecule type" value="Transcribed_RNA"/>
</dbReference>